<protein>
    <submittedName>
        <fullName evidence="1">Uncharacterized protein</fullName>
    </submittedName>
</protein>
<accession>A0A0F9N6G4</accession>
<evidence type="ECO:0000313" key="1">
    <source>
        <dbReference type="EMBL" id="KKM84325.1"/>
    </source>
</evidence>
<proteinExistence type="predicted"/>
<dbReference type="AlphaFoldDB" id="A0A0F9N6G4"/>
<reference evidence="1" key="1">
    <citation type="journal article" date="2015" name="Nature">
        <title>Complex archaea that bridge the gap between prokaryotes and eukaryotes.</title>
        <authorList>
            <person name="Spang A."/>
            <person name="Saw J.H."/>
            <person name="Jorgensen S.L."/>
            <person name="Zaremba-Niedzwiedzka K."/>
            <person name="Martijn J."/>
            <person name="Lind A.E."/>
            <person name="van Eijk R."/>
            <person name="Schleper C."/>
            <person name="Guy L."/>
            <person name="Ettema T.J."/>
        </authorList>
    </citation>
    <scope>NUCLEOTIDE SEQUENCE</scope>
</reference>
<name>A0A0F9N6G4_9ZZZZ</name>
<comment type="caution">
    <text evidence="1">The sequence shown here is derived from an EMBL/GenBank/DDBJ whole genome shotgun (WGS) entry which is preliminary data.</text>
</comment>
<dbReference type="EMBL" id="LAZR01007584">
    <property type="protein sequence ID" value="KKM84325.1"/>
    <property type="molecule type" value="Genomic_DNA"/>
</dbReference>
<gene>
    <name evidence="1" type="ORF">LCGC14_1300270</name>
</gene>
<sequence>MLMDGLNLGLSEFTPEGLRVKFKLYINKDLGRLRLYLAVVRVLAGGL</sequence>
<organism evidence="1">
    <name type="scientific">marine sediment metagenome</name>
    <dbReference type="NCBI Taxonomy" id="412755"/>
    <lineage>
        <taxon>unclassified sequences</taxon>
        <taxon>metagenomes</taxon>
        <taxon>ecological metagenomes</taxon>
    </lineage>
</organism>